<dbReference type="InterPro" id="IPR001077">
    <property type="entry name" value="COMT_C"/>
</dbReference>
<evidence type="ECO:0000259" key="4">
    <source>
        <dbReference type="Pfam" id="PF00891"/>
    </source>
</evidence>
<dbReference type="SUPFAM" id="SSF46785">
    <property type="entry name" value="Winged helix' DNA-binding domain"/>
    <property type="match status" value="1"/>
</dbReference>
<proteinExistence type="predicted"/>
<evidence type="ECO:0000256" key="3">
    <source>
        <dbReference type="ARBA" id="ARBA00022691"/>
    </source>
</evidence>
<sequence>MASNITVPRILELAAIIGTAAAEINKTLTTQGIASPSFAEDAPETFPQEISDARDVVLDAAAELYDILLDPLTLLYQHGGHNNNICLQFISRYEIAQIVPAGGQVSFHDIGKQIKLPEQIVRRVLRHAMTMRVFHEPTPGMVAHTKTSKALQNSILNDWVKCGTQEMWPAAVKTLDAIEKWPDSSEPSETASHPHLLIGLPEKADPTVQGFSLANGTTDPIYAILGQEPERAVLFANAMKVYTIKPEYNVSHLLDNYDWASLGNSHVVDIGGSQGHIAVELAKRFSNLSITVQDIAPVVENSQCGIPQEIEGRVHFMAHDYFQPQAVEADVYFFRWVLHNLSDNACHKILRALIPVLKPGVRIILQDVCLCSWRLIPGLHSHVLSSPKDRHWVF</sequence>
<comment type="caution">
    <text evidence="5">The sequence shown here is derived from an EMBL/GenBank/DDBJ whole genome shotgun (WGS) entry which is preliminary data.</text>
</comment>
<dbReference type="InterPro" id="IPR036390">
    <property type="entry name" value="WH_DNA-bd_sf"/>
</dbReference>
<dbReference type="OrthoDB" id="1606438at2759"/>
<dbReference type="PROSITE" id="PS51683">
    <property type="entry name" value="SAM_OMT_II"/>
    <property type="match status" value="1"/>
</dbReference>
<dbReference type="PANTHER" id="PTHR43712:SF12">
    <property type="entry name" value="STERIGMATOCYSTIN 8-O-METHYLTRANSFERASE"/>
    <property type="match status" value="1"/>
</dbReference>
<organism evidence="5 6">
    <name type="scientific">Stachybotrys elegans</name>
    <dbReference type="NCBI Taxonomy" id="80388"/>
    <lineage>
        <taxon>Eukaryota</taxon>
        <taxon>Fungi</taxon>
        <taxon>Dikarya</taxon>
        <taxon>Ascomycota</taxon>
        <taxon>Pezizomycotina</taxon>
        <taxon>Sordariomycetes</taxon>
        <taxon>Hypocreomycetidae</taxon>
        <taxon>Hypocreales</taxon>
        <taxon>Stachybotryaceae</taxon>
        <taxon>Stachybotrys</taxon>
    </lineage>
</organism>
<keyword evidence="2" id="KW-0808">Transferase</keyword>
<dbReference type="SUPFAM" id="SSF53335">
    <property type="entry name" value="S-adenosyl-L-methionine-dependent methyltransferases"/>
    <property type="match status" value="1"/>
</dbReference>
<dbReference type="GO" id="GO:0032259">
    <property type="term" value="P:methylation"/>
    <property type="evidence" value="ECO:0007669"/>
    <property type="project" value="UniProtKB-KW"/>
</dbReference>
<dbReference type="InterPro" id="IPR016461">
    <property type="entry name" value="COMT-like"/>
</dbReference>
<evidence type="ECO:0000313" key="5">
    <source>
        <dbReference type="EMBL" id="KAH7320605.1"/>
    </source>
</evidence>
<dbReference type="Gene3D" id="3.40.50.150">
    <property type="entry name" value="Vaccinia Virus protein VP39"/>
    <property type="match status" value="1"/>
</dbReference>
<dbReference type="Proteomes" id="UP000813444">
    <property type="component" value="Unassembled WGS sequence"/>
</dbReference>
<accession>A0A8K0STG6</accession>
<dbReference type="AlphaFoldDB" id="A0A8K0STG6"/>
<evidence type="ECO:0000313" key="6">
    <source>
        <dbReference type="Proteomes" id="UP000813444"/>
    </source>
</evidence>
<keyword evidence="1 5" id="KW-0489">Methyltransferase</keyword>
<dbReference type="GO" id="GO:0008171">
    <property type="term" value="F:O-methyltransferase activity"/>
    <property type="evidence" value="ECO:0007669"/>
    <property type="project" value="InterPro"/>
</dbReference>
<dbReference type="Gene3D" id="1.10.10.10">
    <property type="entry name" value="Winged helix-like DNA-binding domain superfamily/Winged helix DNA-binding domain"/>
    <property type="match status" value="1"/>
</dbReference>
<dbReference type="Pfam" id="PF00891">
    <property type="entry name" value="Methyltransf_2"/>
    <property type="match status" value="1"/>
</dbReference>
<evidence type="ECO:0000256" key="2">
    <source>
        <dbReference type="ARBA" id="ARBA00022679"/>
    </source>
</evidence>
<evidence type="ECO:0000256" key="1">
    <source>
        <dbReference type="ARBA" id="ARBA00022603"/>
    </source>
</evidence>
<protein>
    <submittedName>
        <fullName evidence="5">S-adenosyl-L-methionine-dependent methyltransferase</fullName>
    </submittedName>
</protein>
<dbReference type="CDD" id="cd02440">
    <property type="entry name" value="AdoMet_MTases"/>
    <property type="match status" value="1"/>
</dbReference>
<dbReference type="PANTHER" id="PTHR43712">
    <property type="entry name" value="PUTATIVE (AFU_ORTHOLOGUE AFUA_4G14580)-RELATED"/>
    <property type="match status" value="1"/>
</dbReference>
<dbReference type="InterPro" id="IPR036388">
    <property type="entry name" value="WH-like_DNA-bd_sf"/>
</dbReference>
<keyword evidence="3" id="KW-0949">S-adenosyl-L-methionine</keyword>
<keyword evidence="6" id="KW-1185">Reference proteome</keyword>
<dbReference type="InterPro" id="IPR029063">
    <property type="entry name" value="SAM-dependent_MTases_sf"/>
</dbReference>
<reference evidence="5" key="1">
    <citation type="journal article" date="2021" name="Nat. Commun.">
        <title>Genetic determinants of endophytism in the Arabidopsis root mycobiome.</title>
        <authorList>
            <person name="Mesny F."/>
            <person name="Miyauchi S."/>
            <person name="Thiergart T."/>
            <person name="Pickel B."/>
            <person name="Atanasova L."/>
            <person name="Karlsson M."/>
            <person name="Huettel B."/>
            <person name="Barry K.W."/>
            <person name="Haridas S."/>
            <person name="Chen C."/>
            <person name="Bauer D."/>
            <person name="Andreopoulos W."/>
            <person name="Pangilinan J."/>
            <person name="LaButti K."/>
            <person name="Riley R."/>
            <person name="Lipzen A."/>
            <person name="Clum A."/>
            <person name="Drula E."/>
            <person name="Henrissat B."/>
            <person name="Kohler A."/>
            <person name="Grigoriev I.V."/>
            <person name="Martin F.M."/>
            <person name="Hacquard S."/>
        </authorList>
    </citation>
    <scope>NUCLEOTIDE SEQUENCE</scope>
    <source>
        <strain evidence="5">MPI-CAGE-CH-0235</strain>
    </source>
</reference>
<name>A0A8K0STG6_9HYPO</name>
<gene>
    <name evidence="5" type="ORF">B0I35DRAFT_510467</name>
</gene>
<feature type="domain" description="O-methyltransferase C-terminal" evidence="4">
    <location>
        <begin position="211"/>
        <end position="368"/>
    </location>
</feature>
<dbReference type="EMBL" id="JAGPNK010000005">
    <property type="protein sequence ID" value="KAH7320605.1"/>
    <property type="molecule type" value="Genomic_DNA"/>
</dbReference>